<dbReference type="PROSITE" id="PS00901">
    <property type="entry name" value="CYS_SYNTHASE"/>
    <property type="match status" value="1"/>
</dbReference>
<dbReference type="AlphaFoldDB" id="L0ABN5"/>
<comment type="cofactor">
    <cofactor evidence="1">
        <name>pyridoxal 5'-phosphate</name>
        <dbReference type="ChEBI" id="CHEBI:597326"/>
    </cofactor>
</comment>
<dbReference type="Gene3D" id="3.40.50.1100">
    <property type="match status" value="2"/>
</dbReference>
<evidence type="ECO:0000256" key="1">
    <source>
        <dbReference type="ARBA" id="ARBA00001933"/>
    </source>
</evidence>
<dbReference type="HOGENOM" id="CLU_021018_1_1_2"/>
<accession>L0ABN5</accession>
<dbReference type="RefSeq" id="WP_015232434.1">
    <property type="nucleotide sequence ID" value="NC_019791.1"/>
</dbReference>
<dbReference type="GO" id="GO:0006535">
    <property type="term" value="P:cysteine biosynthetic process from serine"/>
    <property type="evidence" value="ECO:0007669"/>
    <property type="project" value="InterPro"/>
</dbReference>
<dbReference type="InParanoid" id="L0ABN5"/>
<dbReference type="GeneID" id="14212056"/>
<gene>
    <name evidence="3" type="ordered locus">Calag_0796</name>
</gene>
<dbReference type="EMBL" id="CP003378">
    <property type="protein sequence ID" value="AFZ70537.1"/>
    <property type="molecule type" value="Genomic_DNA"/>
</dbReference>
<protein>
    <submittedName>
        <fullName evidence="3">Cysteine synthase</fullName>
    </submittedName>
</protein>
<dbReference type="eggNOG" id="arCOG01430">
    <property type="taxonomic scope" value="Archaea"/>
</dbReference>
<keyword evidence="4" id="KW-1185">Reference proteome</keyword>
<sequence length="389" mass="43815">MAKIKELDSLISDRVEFNIIIDKIKELLRSGTQKEAILIKGNKVIKNQEIYWALKYLGTKYAAVSENEENVNVSLDFLALYDEISDPGIRVYNNAIELIEKDKPTPLVKLNGIINDEKIKIWGKLEWYNPFSLSIKDRTAWYIIFNNLDKINNKEKIIEATSANTGISLSAISSILGKKTKILMPNSSPEYADKMLKIYGSEVVREGNSTNDLIEKVKKIAQEENAFVPDQFSNIFNVLVHLRYTAKELDYQAIYGKLRLKGIFASMGTGGHIAGILLYFHNKYNGIKVFGVQPMENGSIPGIKKQDFNKWWSISELPDKVFSVSFDEAVEMIVKTARNNGIIPGISGGAVLAGFKKAYEQGILEEGDYSCIIPDNGIKYLDDIYEELS</sequence>
<dbReference type="InterPro" id="IPR050214">
    <property type="entry name" value="Cys_Synth/Cystath_Beta-Synth"/>
</dbReference>
<dbReference type="InterPro" id="IPR036052">
    <property type="entry name" value="TrpB-like_PALP_sf"/>
</dbReference>
<dbReference type="KEGG" id="clg:Calag_0796"/>
<reference evidence="4" key="1">
    <citation type="submission" date="2012-03" db="EMBL/GenBank/DDBJ databases">
        <title>Complete genome of Caldisphaera lagunensis DSM 15908.</title>
        <authorList>
            <person name="Lucas S."/>
            <person name="Copeland A."/>
            <person name="Lapidus A."/>
            <person name="Glavina del Rio T."/>
            <person name="Dalin E."/>
            <person name="Tice H."/>
            <person name="Bruce D."/>
            <person name="Goodwin L."/>
            <person name="Pitluck S."/>
            <person name="Peters L."/>
            <person name="Mikhailova N."/>
            <person name="Teshima H."/>
            <person name="Kyrpides N."/>
            <person name="Mavromatis K."/>
            <person name="Ivanova N."/>
            <person name="Brettin T."/>
            <person name="Detter J.C."/>
            <person name="Han C."/>
            <person name="Larimer F."/>
            <person name="Land M."/>
            <person name="Hauser L."/>
            <person name="Markowitz V."/>
            <person name="Cheng J.-F."/>
            <person name="Hugenholtz P."/>
            <person name="Woyke T."/>
            <person name="Wu D."/>
            <person name="Spring S."/>
            <person name="Schroeder M."/>
            <person name="Brambilla E."/>
            <person name="Klenk H.-P."/>
            <person name="Eisen J.A."/>
        </authorList>
    </citation>
    <scope>NUCLEOTIDE SEQUENCE [LARGE SCALE GENOMIC DNA]</scope>
    <source>
        <strain evidence="4">DSM 15908 / JCM 11604 / IC-154</strain>
    </source>
</reference>
<dbReference type="InterPro" id="IPR001926">
    <property type="entry name" value="TrpB-like_PALP"/>
</dbReference>
<dbReference type="STRING" id="1056495.Calag_0796"/>
<dbReference type="InterPro" id="IPR001216">
    <property type="entry name" value="P-phosphate_BS"/>
</dbReference>
<dbReference type="OrthoDB" id="10138at2157"/>
<evidence type="ECO:0000313" key="3">
    <source>
        <dbReference type="EMBL" id="AFZ70537.1"/>
    </source>
</evidence>
<feature type="domain" description="Tryptophan synthase beta chain-like PALP" evidence="2">
    <location>
        <begin position="103"/>
        <end position="373"/>
    </location>
</feature>
<dbReference type="Pfam" id="PF00291">
    <property type="entry name" value="PALP"/>
    <property type="match status" value="1"/>
</dbReference>
<dbReference type="SUPFAM" id="SSF53686">
    <property type="entry name" value="Tryptophan synthase beta subunit-like PLP-dependent enzymes"/>
    <property type="match status" value="1"/>
</dbReference>
<proteinExistence type="predicted"/>
<dbReference type="Proteomes" id="UP000010469">
    <property type="component" value="Chromosome"/>
</dbReference>
<dbReference type="FunCoup" id="L0ABN5">
    <property type="interactions" value="120"/>
</dbReference>
<evidence type="ECO:0000259" key="2">
    <source>
        <dbReference type="Pfam" id="PF00291"/>
    </source>
</evidence>
<organism evidence="3 4">
    <name type="scientific">Caldisphaera lagunensis (strain DSM 15908 / JCM 11604 / ANMR 0165 / IC-154)</name>
    <dbReference type="NCBI Taxonomy" id="1056495"/>
    <lineage>
        <taxon>Archaea</taxon>
        <taxon>Thermoproteota</taxon>
        <taxon>Thermoprotei</taxon>
        <taxon>Acidilobales</taxon>
        <taxon>Caldisphaeraceae</taxon>
        <taxon>Caldisphaera</taxon>
    </lineage>
</organism>
<evidence type="ECO:0000313" key="4">
    <source>
        <dbReference type="Proteomes" id="UP000010469"/>
    </source>
</evidence>
<name>L0ABN5_CALLD</name>
<dbReference type="PANTHER" id="PTHR10314">
    <property type="entry name" value="CYSTATHIONINE BETA-SYNTHASE"/>
    <property type="match status" value="1"/>
</dbReference>